<dbReference type="InterPro" id="IPR011749">
    <property type="entry name" value="CHP02243"/>
</dbReference>
<reference evidence="2" key="1">
    <citation type="journal article" date="2019" name="Int. J. Syst. Evol. Microbiol.">
        <title>The Global Catalogue of Microorganisms (GCM) 10K type strain sequencing project: providing services to taxonomists for standard genome sequencing and annotation.</title>
        <authorList>
            <consortium name="The Broad Institute Genomics Platform"/>
            <consortium name="The Broad Institute Genome Sequencing Center for Infectious Disease"/>
            <person name="Wu L."/>
            <person name="Ma J."/>
        </authorList>
    </citation>
    <scope>NUCLEOTIDE SEQUENCE [LARGE SCALE GENOMIC DNA]</scope>
    <source>
        <strain evidence="2">CCUG 54950</strain>
    </source>
</reference>
<dbReference type="RefSeq" id="WP_347325114.1">
    <property type="nucleotide sequence ID" value="NZ_JBCGUH010000005.1"/>
</dbReference>
<dbReference type="EMBL" id="JBHUEH010000023">
    <property type="protein sequence ID" value="MFD1887400.1"/>
    <property type="molecule type" value="Genomic_DNA"/>
</dbReference>
<comment type="caution">
    <text evidence="1">The sequence shown here is derived from an EMBL/GenBank/DDBJ whole genome shotgun (WGS) entry which is preliminary data.</text>
</comment>
<gene>
    <name evidence="1" type="ORF">ACFSC9_18040</name>
</gene>
<dbReference type="Proteomes" id="UP001597233">
    <property type="component" value="Unassembled WGS sequence"/>
</dbReference>
<organism evidence="1 2">
    <name type="scientific">Paenibacillus wenxiniae</name>
    <dbReference type="NCBI Taxonomy" id="1636843"/>
    <lineage>
        <taxon>Bacteria</taxon>
        <taxon>Bacillati</taxon>
        <taxon>Bacillota</taxon>
        <taxon>Bacilli</taxon>
        <taxon>Bacillales</taxon>
        <taxon>Paenibacillaceae</taxon>
        <taxon>Paenibacillus</taxon>
    </lineage>
</organism>
<sequence length="1116" mass="127366">MTPLNWEQIARLASPPLDTRQLGDMVHEMSALVPYYTPEWRFTPEDPDAGTALFYIVADMLLENWRRLNQAPLNNYLSFLNLIGVEPMPARAASTALTFRLSEGATRPVLIPASTPVSAATETGEVVFETIGAMLVTPARMIDMYIADGRTDQLIRLVDADATEADGANTGGNASDVSTSTTAFDIGQADRTTDMQRLTASTADIMKPRHNRLFDAGQRPSFQQHVLYTNCPELEYLEGETRLEWIPELEPAHLAQSWIRLLSNPQYARWSYRANGQWREFDYVRAGTRRLYLFKAAGYVPQSSIINEREGVWLRCVLVFPLTVEEPDREKEQLIELLSTVRMSHVSILPAISATPHADQPGQVVSTATSKQKETDIGIVPERLLQDDLELESGRQYPFGTVFYPYGCFYLHSSEIFSRKGSVITLSCRIGYSEHQLMAGPDHEPRWRPVMRASEFDPKRQDYAYIRQVSWEYWNGQAWVRLVSADSHTMQFAPSAAERTVMNRAATAVADTATKVELTETDGQRHTWSFYCPDDLSAYPVNGMEGHWIRARIIELDNAYAPYVIYRSPWLEDVMLSYEYRQPIAASGWMALNNGEYTGYGSHYARQAQPPFIALESGGSVCYLAFDQPPTGGPLCMYAELEYQPLSGLADPARIDWEYWRDDHHGGGWAALEVYDFTENMTVSGHVQWAGPPDFGRVRRLGREAYWIRLVDRHRRFGRDGLPYPLVRKLHWNTVPAVQQQSVQEEKPDVLRDRQGLYFRLLRAPIQNEAVWVDETEQADPVKWLQEQQQYPERLRRETLPTGIERLWRKWEPIANLDNADPDDYHYQIDRQQGIVRFGDGRNGRIPSATGIGRVRVNYRLSDGEQGNVDEYKITQPRYARAFIQDVFNPVPALGGHDRETEAEAAVRGPRQLRHRERAVTAEDYEYLARAADAHVARVRCFSGYNGQMEREAGSVTLVVMARDEGAGKRYFPELSLRIRHYLHPRMSGMIFPEQLYVIEPVRLEVDMAATIIVRALEDLVPVEEQCQERLSRFLDPVYGKADGKGWQIGEQPLAEMFYPLLQSVPGVRYIQKLTMEIFQKEQNGRRELTPEQAAGLRHCIVSGGKQSLQIRTDWD</sequence>
<protein>
    <submittedName>
        <fullName evidence="1">Baseplate assembly protein</fullName>
    </submittedName>
</protein>
<keyword evidence="2" id="KW-1185">Reference proteome</keyword>
<proteinExistence type="predicted"/>
<dbReference type="NCBIfam" id="TIGR02243">
    <property type="entry name" value="putative baseplate assembly protein"/>
    <property type="match status" value="1"/>
</dbReference>
<name>A0ABW4RNH5_9BACL</name>
<evidence type="ECO:0000313" key="2">
    <source>
        <dbReference type="Proteomes" id="UP001597233"/>
    </source>
</evidence>
<evidence type="ECO:0000313" key="1">
    <source>
        <dbReference type="EMBL" id="MFD1887400.1"/>
    </source>
</evidence>
<accession>A0ABW4RNH5</accession>